<dbReference type="GO" id="GO:0072594">
    <property type="term" value="P:establishment of protein localization to organelle"/>
    <property type="evidence" value="ECO:0007669"/>
    <property type="project" value="TreeGrafter"/>
</dbReference>
<evidence type="ECO:0000256" key="7">
    <source>
        <dbReference type="SAM" id="Phobius"/>
    </source>
</evidence>
<dbReference type="RefSeq" id="XP_027202544.1">
    <property type="nucleotide sequence ID" value="XM_027346743.1"/>
</dbReference>
<dbReference type="OrthoDB" id="6248302at2759"/>
<feature type="transmembrane region" description="Helical" evidence="7">
    <location>
        <begin position="284"/>
        <end position="304"/>
    </location>
</feature>
<keyword evidence="6" id="KW-0325">Glycoprotein</keyword>
<dbReference type="OMA" id="CSQVRMA"/>
<proteinExistence type="predicted"/>
<keyword evidence="4 7" id="KW-1133">Transmembrane helix</keyword>
<comment type="subcellular location">
    <subcellularLocation>
        <location evidence="1">Cell membrane</location>
        <topology evidence="1">Single-pass type I membrane protein</topology>
    </subcellularLocation>
</comment>
<evidence type="ECO:0000256" key="5">
    <source>
        <dbReference type="ARBA" id="ARBA00023136"/>
    </source>
</evidence>
<dbReference type="KEGG" id="dpte:113796465"/>
<keyword evidence="8" id="KW-1185">Reference proteome</keyword>
<dbReference type="InParanoid" id="A0A6P6YCY7"/>
<gene>
    <name evidence="9" type="primary">LOC113796465</name>
</gene>
<protein>
    <submittedName>
        <fullName evidence="9">Uncharacterized protein LOC113796465</fullName>
    </submittedName>
</protein>
<dbReference type="Gene3D" id="2.40.160.110">
    <property type="match status" value="1"/>
</dbReference>
<evidence type="ECO:0000256" key="3">
    <source>
        <dbReference type="ARBA" id="ARBA00022729"/>
    </source>
</evidence>
<dbReference type="GO" id="GO:0005886">
    <property type="term" value="C:plasma membrane"/>
    <property type="evidence" value="ECO:0007669"/>
    <property type="project" value="TreeGrafter"/>
</dbReference>
<evidence type="ECO:0000256" key="6">
    <source>
        <dbReference type="ARBA" id="ARBA00023180"/>
    </source>
</evidence>
<name>A0A6P6YCY7_DERPT</name>
<keyword evidence="3" id="KW-0732">Signal</keyword>
<dbReference type="PANTHER" id="PTHR11506">
    <property type="entry name" value="LYSOSOME-ASSOCIATED MEMBRANE GLYCOPROTEIN"/>
    <property type="match status" value="1"/>
</dbReference>
<keyword evidence="5 7" id="KW-0472">Membrane</keyword>
<evidence type="ECO:0000256" key="1">
    <source>
        <dbReference type="ARBA" id="ARBA00004251"/>
    </source>
</evidence>
<dbReference type="FunCoup" id="A0A6P6YCY7">
    <property type="interactions" value="105"/>
</dbReference>
<accession>A0A6P6YCY7</accession>
<sequence>MNIIHHSVASLFNYYITNGRHVSLVAIIFLLLQFLAQISAQSSMLTNRKIKPPSQQSPSINSTIKTSSGGNLVLANKQAAPKFSYVVWDEQGMVCILAKFEATLTITFYTPSGAHQLIEKIPIDAKSKGRCDYLLDEKPVLDVTWIGGFTFRIIFEKIINSDDNSVDRWGINSIDLLYNTADSLFRGSVDGGKKVARTKPGSLGMFTTAMGKSYFCPSPPIINLYESKTGKPSVVVRLTNVHLQAFQIEMGKFAPISRCSQVSFGSGVAAPLYVSLEQDDSVPVVVGTLTVIVSILVIVGYAVYKSWVFKPVDYDTMI</sequence>
<dbReference type="PANTHER" id="PTHR11506:SF35">
    <property type="entry name" value="LYSOSOME-ASSOCIATED MEMBRANE GLYCOPROTEIN 5"/>
    <property type="match status" value="1"/>
</dbReference>
<dbReference type="InterPro" id="IPR002000">
    <property type="entry name" value="Lysosome-assoc_membr_glycop"/>
</dbReference>
<evidence type="ECO:0000256" key="2">
    <source>
        <dbReference type="ARBA" id="ARBA00022692"/>
    </source>
</evidence>
<dbReference type="Proteomes" id="UP000515146">
    <property type="component" value="Unplaced"/>
</dbReference>
<dbReference type="GeneID" id="113796465"/>
<evidence type="ECO:0000256" key="4">
    <source>
        <dbReference type="ARBA" id="ARBA00022989"/>
    </source>
</evidence>
<dbReference type="AlphaFoldDB" id="A0A6P6YCY7"/>
<reference evidence="9" key="1">
    <citation type="submission" date="2025-08" db="UniProtKB">
        <authorList>
            <consortium name="RefSeq"/>
        </authorList>
    </citation>
    <scope>IDENTIFICATION</scope>
    <source>
        <strain evidence="9">Airmid</strain>
    </source>
</reference>
<dbReference type="GO" id="GO:0005765">
    <property type="term" value="C:lysosomal membrane"/>
    <property type="evidence" value="ECO:0007669"/>
    <property type="project" value="TreeGrafter"/>
</dbReference>
<evidence type="ECO:0000313" key="9">
    <source>
        <dbReference type="RefSeq" id="XP_027202544.1"/>
    </source>
</evidence>
<dbReference type="GO" id="GO:0031902">
    <property type="term" value="C:late endosome membrane"/>
    <property type="evidence" value="ECO:0007669"/>
    <property type="project" value="TreeGrafter"/>
</dbReference>
<organism evidence="8 9">
    <name type="scientific">Dermatophagoides pteronyssinus</name>
    <name type="common">European house dust mite</name>
    <dbReference type="NCBI Taxonomy" id="6956"/>
    <lineage>
        <taxon>Eukaryota</taxon>
        <taxon>Metazoa</taxon>
        <taxon>Ecdysozoa</taxon>
        <taxon>Arthropoda</taxon>
        <taxon>Chelicerata</taxon>
        <taxon>Arachnida</taxon>
        <taxon>Acari</taxon>
        <taxon>Acariformes</taxon>
        <taxon>Sarcoptiformes</taxon>
        <taxon>Astigmata</taxon>
        <taxon>Psoroptidia</taxon>
        <taxon>Analgoidea</taxon>
        <taxon>Pyroglyphidae</taxon>
        <taxon>Dermatophagoidinae</taxon>
        <taxon>Dermatophagoides</taxon>
    </lineage>
</organism>
<keyword evidence="2 7" id="KW-0812">Transmembrane</keyword>
<evidence type="ECO:0000313" key="8">
    <source>
        <dbReference type="Proteomes" id="UP000515146"/>
    </source>
</evidence>